<dbReference type="InterPro" id="IPR020823">
    <property type="entry name" value="Cell_div_FtsA"/>
</dbReference>
<evidence type="ECO:0000256" key="3">
    <source>
        <dbReference type="ARBA" id="ARBA00023136"/>
    </source>
</evidence>
<reference evidence="9 10" key="1">
    <citation type="submission" date="2021-11" db="EMBL/GenBank/DDBJ databases">
        <title>Comparative genomics of bee honey and flower isolates.</title>
        <authorList>
            <person name="Bechtner J.D."/>
            <person name="Gallus M.K."/>
            <person name="Ehrmann M."/>
        </authorList>
    </citation>
    <scope>NUCLEOTIDE SEQUENCE [LARGE SCALE GENOMIC DNA]</scope>
    <source>
        <strain evidence="9 10">M161</strain>
    </source>
</reference>
<evidence type="ECO:0000256" key="2">
    <source>
        <dbReference type="ARBA" id="ARBA00022618"/>
    </source>
</evidence>
<dbReference type="NCBIfam" id="TIGR01174">
    <property type="entry name" value="ftsA"/>
    <property type="match status" value="1"/>
</dbReference>
<dbReference type="InterPro" id="IPR050696">
    <property type="entry name" value="FtsA/MreB"/>
</dbReference>
<dbReference type="InterPro" id="IPR043129">
    <property type="entry name" value="ATPase_NBD"/>
</dbReference>
<evidence type="ECO:0000256" key="4">
    <source>
        <dbReference type="ARBA" id="ARBA00023306"/>
    </source>
</evidence>
<name>A0ABT0I204_9LACO</name>
<evidence type="ECO:0000256" key="6">
    <source>
        <dbReference type="PIRNR" id="PIRNR003101"/>
    </source>
</evidence>
<evidence type="ECO:0000259" key="8">
    <source>
        <dbReference type="SMART" id="SM00842"/>
    </source>
</evidence>
<evidence type="ECO:0000256" key="5">
    <source>
        <dbReference type="HAMAP-Rule" id="MF_02033"/>
    </source>
</evidence>
<accession>A0ABT0I204</accession>
<dbReference type="Gene3D" id="3.30.1490.110">
    <property type="match status" value="1"/>
</dbReference>
<dbReference type="PANTHER" id="PTHR32432">
    <property type="entry name" value="CELL DIVISION PROTEIN FTSA-RELATED"/>
    <property type="match status" value="1"/>
</dbReference>
<comment type="subcellular location">
    <subcellularLocation>
        <location evidence="5">Cell membrane</location>
        <topology evidence="5">Peripheral membrane protein</topology>
        <orientation evidence="5">Cytoplasmic side</orientation>
    </subcellularLocation>
    <text evidence="5">Localizes to the Z ring in an FtsZ-dependent manner. Targeted to the membrane through a conserved C-terminal amphipathic helix.</text>
</comment>
<dbReference type="Proteomes" id="UP001522905">
    <property type="component" value="Unassembled WGS sequence"/>
</dbReference>
<dbReference type="CDD" id="cd24048">
    <property type="entry name" value="ASKHA_NBD_FtsA"/>
    <property type="match status" value="1"/>
</dbReference>
<dbReference type="RefSeq" id="WP_220728217.1">
    <property type="nucleotide sequence ID" value="NZ_BPLM01000005.1"/>
</dbReference>
<feature type="compositionally biased region" description="Basic and acidic residues" evidence="7">
    <location>
        <begin position="408"/>
        <end position="417"/>
    </location>
</feature>
<dbReference type="PANTHER" id="PTHR32432:SF4">
    <property type="entry name" value="CELL DIVISION PROTEIN FTSA"/>
    <property type="match status" value="1"/>
</dbReference>
<evidence type="ECO:0000313" key="10">
    <source>
        <dbReference type="Proteomes" id="UP001522905"/>
    </source>
</evidence>
<dbReference type="Gene3D" id="3.30.420.40">
    <property type="match status" value="2"/>
</dbReference>
<comment type="caution">
    <text evidence="9">The sequence shown here is derived from an EMBL/GenBank/DDBJ whole genome shotgun (WGS) entry which is preliminary data.</text>
</comment>
<dbReference type="Pfam" id="PF14450">
    <property type="entry name" value="FtsA"/>
    <property type="match status" value="1"/>
</dbReference>
<comment type="function">
    <text evidence="5 6">Cell division protein that is involved in the assembly of the Z ring. May serve as a membrane anchor for the Z ring.</text>
</comment>
<keyword evidence="10" id="KW-1185">Reference proteome</keyword>
<evidence type="ECO:0000256" key="1">
    <source>
        <dbReference type="ARBA" id="ARBA00022475"/>
    </source>
</evidence>
<dbReference type="Pfam" id="PF02491">
    <property type="entry name" value="SHS2_FTSA"/>
    <property type="match status" value="1"/>
</dbReference>
<dbReference type="EMBL" id="JAJIAO010000003">
    <property type="protein sequence ID" value="MCK8624750.1"/>
    <property type="molecule type" value="Genomic_DNA"/>
</dbReference>
<organism evidence="9 10">
    <name type="scientific">Apilactobacillus xinyiensis</name>
    <dbReference type="NCBI Taxonomy" id="2841032"/>
    <lineage>
        <taxon>Bacteria</taxon>
        <taxon>Bacillati</taxon>
        <taxon>Bacillota</taxon>
        <taxon>Bacilli</taxon>
        <taxon>Lactobacillales</taxon>
        <taxon>Lactobacillaceae</taxon>
        <taxon>Apilactobacillus</taxon>
    </lineage>
</organism>
<comment type="subunit">
    <text evidence="5">Self-interacts. Interacts with FtsZ.</text>
</comment>
<gene>
    <name evidence="5 9" type="primary">ftsA</name>
    <name evidence="9" type="ORF">LNP07_04395</name>
</gene>
<keyword evidence="4 5" id="KW-0131">Cell cycle</keyword>
<keyword evidence="1 5" id="KW-1003">Cell membrane</keyword>
<protein>
    <recommendedName>
        <fullName evidence="5 6">Cell division protein FtsA</fullName>
    </recommendedName>
</protein>
<proteinExistence type="inferred from homology"/>
<sequence>MSSRTYIGLDIGTTSIKVIVAEKIRNQINVLGIGNQRSEGVSRGIIVDIDRASGAIRKAINQAEEKSGMSINDVIVGLPANQLKIEPCNGMVAIGEQSREINDNDVKKVAASAMTRNLPPEREIIDTLSDEFIVDGFDGIKDPRGMVGVRLEMRGRIITGPKTLIHNTKKAVSRAGLNVQAVIINSLAQGKTILDDGEQDFGTILLELGGGQSTASVIHDHQLKFSTIDNEGGDFITKDISVVLNTSFESAERIKRDYGKADALDASDETEFPVDVVGQSKPVRISEKYLAEIIQARLDQILDRLYKSLNDISALKLPGGVVITGGVAALPGISALVADKFNTNVRLYFPNQMGLRHPSFATPLSLVTYCANMSETQALVRSALDNNHSNNQQHEEEESINQEPQEFDSPKESRESLSKQGKNKLKKGGDTIKKFFNNFFD</sequence>
<dbReference type="HAMAP" id="MF_02033">
    <property type="entry name" value="FtsA"/>
    <property type="match status" value="1"/>
</dbReference>
<evidence type="ECO:0000313" key="9">
    <source>
        <dbReference type="EMBL" id="MCK8624750.1"/>
    </source>
</evidence>
<dbReference type="InterPro" id="IPR003494">
    <property type="entry name" value="SHS2_FtsA"/>
</dbReference>
<evidence type="ECO:0000256" key="7">
    <source>
        <dbReference type="SAM" id="MobiDB-lite"/>
    </source>
</evidence>
<dbReference type="GO" id="GO:0051301">
    <property type="term" value="P:cell division"/>
    <property type="evidence" value="ECO:0007669"/>
    <property type="project" value="UniProtKB-KW"/>
</dbReference>
<feature type="region of interest" description="Disordered" evidence="7">
    <location>
        <begin position="388"/>
        <end position="429"/>
    </location>
</feature>
<comment type="similarity">
    <text evidence="5 6">Belongs to the FtsA/MreB family.</text>
</comment>
<keyword evidence="3 5" id="KW-0472">Membrane</keyword>
<dbReference type="SMART" id="SM00842">
    <property type="entry name" value="FtsA"/>
    <property type="match status" value="1"/>
</dbReference>
<feature type="domain" description="SHS2" evidence="8">
    <location>
        <begin position="6"/>
        <end position="193"/>
    </location>
</feature>
<dbReference type="SUPFAM" id="SSF53067">
    <property type="entry name" value="Actin-like ATPase domain"/>
    <property type="match status" value="2"/>
</dbReference>
<dbReference type="PIRSF" id="PIRSF003101">
    <property type="entry name" value="FtsA"/>
    <property type="match status" value="1"/>
</dbReference>
<keyword evidence="2 5" id="KW-0132">Cell division</keyword>